<dbReference type="RefSeq" id="WP_144440304.1">
    <property type="nucleotide sequence ID" value="NZ_AP014924.1"/>
</dbReference>
<dbReference type="InterPro" id="IPR023210">
    <property type="entry name" value="NADP_OxRdtase_dom"/>
</dbReference>
<dbReference type="InterPro" id="IPR036812">
    <property type="entry name" value="NAD(P)_OxRdtase_dom_sf"/>
</dbReference>
<dbReference type="GO" id="GO:0005829">
    <property type="term" value="C:cytosol"/>
    <property type="evidence" value="ECO:0007669"/>
    <property type="project" value="TreeGrafter"/>
</dbReference>
<dbReference type="Gene3D" id="3.20.20.100">
    <property type="entry name" value="NADP-dependent oxidoreductase domain"/>
    <property type="match status" value="1"/>
</dbReference>
<dbReference type="InterPro" id="IPR018170">
    <property type="entry name" value="Aldo/ket_reductase_CS"/>
</dbReference>
<dbReference type="FunFam" id="3.20.20.100:FF:000004">
    <property type="entry name" value="Oxidoreductase, aldo/keto reductase"/>
    <property type="match status" value="1"/>
</dbReference>
<dbReference type="PROSITE" id="PS00062">
    <property type="entry name" value="ALDOKETO_REDUCTASE_2"/>
    <property type="match status" value="1"/>
</dbReference>
<sequence length="318" mass="35351">MEYTQLGTTSLQVSRIALGTWAMGGWLWGGTDVEAAVRAIHEALDLGITTIDTAAVYGFGLSEEIVARALREKGVPRDRVVIATKCGMEWDEQENVRRNSSPQRIRKEVEDSLRRLQTDYIDLYQVHWPDPDVPIQETARVLSQLHAEGKVRAIGVSNYGVGEMQAWREVAPLHSDQPPYSLLRREIEADVLPYAREHGIAILAYSPLARGLLTGKFTAEASFPPGDSRAQEKRFQGEEFQRNLRRVEHLKALAAELGKSAAQLAVRWVLDQPGVTVALWGARRPGQIAEAAGATGWHLTDDVKERIERIMRNEAGAA</sequence>
<dbReference type="PANTHER" id="PTHR43364">
    <property type="entry name" value="NADH-SPECIFIC METHYLGLYOXAL REDUCTASE-RELATED"/>
    <property type="match status" value="1"/>
</dbReference>
<dbReference type="InterPro" id="IPR050523">
    <property type="entry name" value="AKR_Detox_Biosynth"/>
</dbReference>
<dbReference type="PATRIC" id="fig|1555112.3.peg.710"/>
<evidence type="ECO:0000256" key="1">
    <source>
        <dbReference type="ARBA" id="ARBA00023002"/>
    </source>
</evidence>
<dbReference type="AlphaFoldDB" id="A0A0K2SHM5"/>
<dbReference type="PANTHER" id="PTHR43364:SF4">
    <property type="entry name" value="NAD(P)-LINKED OXIDOREDUCTASE SUPERFAMILY PROTEIN"/>
    <property type="match status" value="1"/>
</dbReference>
<name>A0A0K2SHM5_LIMPI</name>
<keyword evidence="1" id="KW-0560">Oxidoreductase</keyword>
<reference evidence="4" key="1">
    <citation type="submission" date="2015-07" db="EMBL/GenBank/DDBJ databases">
        <title>Complete genome sequence and phylogenetic analysis of Limnochorda pilosa.</title>
        <authorList>
            <person name="Watanabe M."/>
            <person name="Kojima H."/>
            <person name="Fukui M."/>
        </authorList>
    </citation>
    <scope>NUCLEOTIDE SEQUENCE [LARGE SCALE GENOMIC DNA]</scope>
    <source>
        <strain evidence="4">HC45</strain>
    </source>
</reference>
<organism evidence="3 4">
    <name type="scientific">Limnochorda pilosa</name>
    <dbReference type="NCBI Taxonomy" id="1555112"/>
    <lineage>
        <taxon>Bacteria</taxon>
        <taxon>Bacillati</taxon>
        <taxon>Bacillota</taxon>
        <taxon>Limnochordia</taxon>
        <taxon>Limnochordales</taxon>
        <taxon>Limnochordaceae</taxon>
        <taxon>Limnochorda</taxon>
    </lineage>
</organism>
<dbReference type="Proteomes" id="UP000065807">
    <property type="component" value="Chromosome"/>
</dbReference>
<dbReference type="STRING" id="1555112.LIP_0680"/>
<dbReference type="SUPFAM" id="SSF51430">
    <property type="entry name" value="NAD(P)-linked oxidoreductase"/>
    <property type="match status" value="1"/>
</dbReference>
<keyword evidence="4" id="KW-1185">Reference proteome</keyword>
<proteinExistence type="predicted"/>
<dbReference type="EMBL" id="AP014924">
    <property type="protein sequence ID" value="BAS26537.1"/>
    <property type="molecule type" value="Genomic_DNA"/>
</dbReference>
<feature type="domain" description="NADP-dependent oxidoreductase" evidence="2">
    <location>
        <begin position="15"/>
        <end position="310"/>
    </location>
</feature>
<protein>
    <submittedName>
        <fullName evidence="3">General stress protein</fullName>
    </submittedName>
</protein>
<evidence type="ECO:0000313" key="4">
    <source>
        <dbReference type="Proteomes" id="UP000065807"/>
    </source>
</evidence>
<dbReference type="Pfam" id="PF00248">
    <property type="entry name" value="Aldo_ket_red"/>
    <property type="match status" value="1"/>
</dbReference>
<evidence type="ECO:0000313" key="3">
    <source>
        <dbReference type="EMBL" id="BAS26537.1"/>
    </source>
</evidence>
<accession>A0A0K2SHM5</accession>
<dbReference type="GO" id="GO:0016491">
    <property type="term" value="F:oxidoreductase activity"/>
    <property type="evidence" value="ECO:0007669"/>
    <property type="project" value="UniProtKB-KW"/>
</dbReference>
<reference evidence="4" key="2">
    <citation type="journal article" date="2016" name="Int. J. Syst. Evol. Microbiol.">
        <title>Complete genome sequence and cell structure of Limnochorda pilosa, a Gram-negative spore-former within the phylum Firmicutes.</title>
        <authorList>
            <person name="Watanabe M."/>
            <person name="Kojima H."/>
            <person name="Fukui M."/>
        </authorList>
    </citation>
    <scope>NUCLEOTIDE SEQUENCE [LARGE SCALE GENOMIC DNA]</scope>
    <source>
        <strain evidence="4">HC45</strain>
    </source>
</reference>
<dbReference type="OrthoDB" id="9773828at2"/>
<gene>
    <name evidence="3" type="ORF">LIP_0680</name>
</gene>
<dbReference type="KEGG" id="lpil:LIP_0680"/>
<evidence type="ECO:0000259" key="2">
    <source>
        <dbReference type="Pfam" id="PF00248"/>
    </source>
</evidence>